<comment type="caution">
    <text evidence="1">The sequence shown here is derived from an EMBL/GenBank/DDBJ whole genome shotgun (WGS) entry which is preliminary data.</text>
</comment>
<feature type="non-terminal residue" evidence="1">
    <location>
        <position position="212"/>
    </location>
</feature>
<dbReference type="GO" id="GO:0006281">
    <property type="term" value="P:DNA repair"/>
    <property type="evidence" value="ECO:0007669"/>
    <property type="project" value="UniProtKB-ARBA"/>
</dbReference>
<dbReference type="InterPro" id="IPR011335">
    <property type="entry name" value="Restrct_endonuc-II-like"/>
</dbReference>
<protein>
    <submittedName>
        <fullName evidence="1">SWIM-type domain-containing protein</fullName>
    </submittedName>
</protein>
<dbReference type="Gene3D" id="3.90.320.10">
    <property type="match status" value="1"/>
</dbReference>
<dbReference type="SUPFAM" id="SSF52980">
    <property type="entry name" value="Restriction endonuclease-like"/>
    <property type="match status" value="1"/>
</dbReference>
<evidence type="ECO:0000313" key="2">
    <source>
        <dbReference type="Proteomes" id="UP000478052"/>
    </source>
</evidence>
<evidence type="ECO:0000313" key="1">
    <source>
        <dbReference type="EMBL" id="KAF0685397.1"/>
    </source>
</evidence>
<keyword evidence="2" id="KW-1185">Reference proteome</keyword>
<dbReference type="Proteomes" id="UP000478052">
    <property type="component" value="Unassembled WGS sequence"/>
</dbReference>
<proteinExistence type="predicted"/>
<gene>
    <name evidence="1" type="ORF">FWK35_00036642</name>
</gene>
<accession>A0A6G0VKI2</accession>
<organism evidence="1 2">
    <name type="scientific">Aphis craccivora</name>
    <name type="common">Cowpea aphid</name>
    <dbReference type="NCBI Taxonomy" id="307492"/>
    <lineage>
        <taxon>Eukaryota</taxon>
        <taxon>Metazoa</taxon>
        <taxon>Ecdysozoa</taxon>
        <taxon>Arthropoda</taxon>
        <taxon>Hexapoda</taxon>
        <taxon>Insecta</taxon>
        <taxon>Pterygota</taxon>
        <taxon>Neoptera</taxon>
        <taxon>Paraneoptera</taxon>
        <taxon>Hemiptera</taxon>
        <taxon>Sternorrhyncha</taxon>
        <taxon>Aphidomorpha</taxon>
        <taxon>Aphidoidea</taxon>
        <taxon>Aphididae</taxon>
        <taxon>Aphidini</taxon>
        <taxon>Aphis</taxon>
        <taxon>Aphis</taxon>
    </lineage>
</organism>
<reference evidence="1 2" key="1">
    <citation type="submission" date="2019-08" db="EMBL/GenBank/DDBJ databases">
        <title>Whole genome of Aphis craccivora.</title>
        <authorList>
            <person name="Voronova N.V."/>
            <person name="Shulinski R.S."/>
            <person name="Bandarenka Y.V."/>
            <person name="Zhorov D.G."/>
            <person name="Warner D."/>
        </authorList>
    </citation>
    <scope>NUCLEOTIDE SEQUENCE [LARGE SCALE GENOMIC DNA]</scope>
    <source>
        <strain evidence="1">180601</strain>
        <tissue evidence="1">Whole Body</tissue>
    </source>
</reference>
<dbReference type="OrthoDB" id="6592755at2759"/>
<dbReference type="EMBL" id="VUJU01017084">
    <property type="protein sequence ID" value="KAF0685397.1"/>
    <property type="molecule type" value="Genomic_DNA"/>
</dbReference>
<dbReference type="InterPro" id="IPR011604">
    <property type="entry name" value="PDDEXK-like_dom_sf"/>
</dbReference>
<name>A0A6G0VKI2_APHCR</name>
<feature type="non-terminal residue" evidence="1">
    <location>
        <position position="1"/>
    </location>
</feature>
<sequence>SRFIACAPTSAIALHRLGRQLPGNASVLIQNDNLQLTNLTLTTHLLLKKLKNYPVINMGDCCKKVFSSLSVDTMDILNRSQRYKTFWESCRQFRITGSRCYGLYTYHKTPKTDAKWSLKASRYLWPKSFTNKFVKHGIQYESDAKNVYIKNTNQTVLECGLVTNPSKTSTISDLINDLKYIIKNQDVSFDEMFCKTMLNNLKIVYFERLLHE</sequence>
<dbReference type="AlphaFoldDB" id="A0A6G0VKI2"/>